<keyword evidence="4" id="KW-0804">Transcription</keyword>
<gene>
    <name evidence="6" type="ORF">SAMN06893096_103256</name>
</gene>
<dbReference type="InterPro" id="IPR005561">
    <property type="entry name" value="ANTAR"/>
</dbReference>
<evidence type="ECO:0000256" key="4">
    <source>
        <dbReference type="ARBA" id="ARBA00023163"/>
    </source>
</evidence>
<dbReference type="Gene3D" id="1.10.10.10">
    <property type="entry name" value="Winged helix-like DNA-binding domain superfamily/Winged helix DNA-binding domain"/>
    <property type="match status" value="1"/>
</dbReference>
<sequence>MTGPSRGPLVSTGDVLDLLARELHAQPVSRQVLDRAVLLARRFVPGAAASITLLDRRRRLTTVAVSGDVAGAGDALQYDRGEGPCIDAARDQDVVHSRDLLTDGRWSGWGAQVAGRLGVRSILSLRLATAEVGLGSLNVYGREPDAFDDETVALAGGLAAHATVAYTRTLDRENLESALANRTVIGQAQGILMERHKVTAARAFELLATVSQDGNVKLAEVARRLVETGVDPQPRRR</sequence>
<reference evidence="7" key="1">
    <citation type="submission" date="2017-06" db="EMBL/GenBank/DDBJ databases">
        <authorList>
            <person name="Varghese N."/>
            <person name="Submissions S."/>
        </authorList>
    </citation>
    <scope>NUCLEOTIDE SEQUENCE [LARGE SCALE GENOMIC DNA]</scope>
    <source>
        <strain evidence="7">DSM 46839</strain>
    </source>
</reference>
<keyword evidence="1" id="KW-0808">Transferase</keyword>
<organism evidence="6 7">
    <name type="scientific">Geodermatophilus pulveris</name>
    <dbReference type="NCBI Taxonomy" id="1564159"/>
    <lineage>
        <taxon>Bacteria</taxon>
        <taxon>Bacillati</taxon>
        <taxon>Actinomycetota</taxon>
        <taxon>Actinomycetes</taxon>
        <taxon>Geodermatophilales</taxon>
        <taxon>Geodermatophilaceae</taxon>
        <taxon>Geodermatophilus</taxon>
    </lineage>
</organism>
<dbReference type="Gene3D" id="3.30.450.40">
    <property type="match status" value="1"/>
</dbReference>
<dbReference type="SUPFAM" id="SSF52172">
    <property type="entry name" value="CheY-like"/>
    <property type="match status" value="1"/>
</dbReference>
<keyword evidence="2" id="KW-0418">Kinase</keyword>
<accession>A0A239DN06</accession>
<feature type="domain" description="ANTAR" evidence="5">
    <location>
        <begin position="165"/>
        <end position="226"/>
    </location>
</feature>
<dbReference type="Pfam" id="PF13185">
    <property type="entry name" value="GAF_2"/>
    <property type="match status" value="1"/>
</dbReference>
<evidence type="ECO:0000313" key="7">
    <source>
        <dbReference type="Proteomes" id="UP000198373"/>
    </source>
</evidence>
<dbReference type="EMBL" id="FZOO01000003">
    <property type="protein sequence ID" value="SNS33218.1"/>
    <property type="molecule type" value="Genomic_DNA"/>
</dbReference>
<dbReference type="InterPro" id="IPR011006">
    <property type="entry name" value="CheY-like_superfamily"/>
</dbReference>
<dbReference type="Pfam" id="PF03861">
    <property type="entry name" value="ANTAR"/>
    <property type="match status" value="1"/>
</dbReference>
<evidence type="ECO:0000313" key="6">
    <source>
        <dbReference type="EMBL" id="SNS33218.1"/>
    </source>
</evidence>
<evidence type="ECO:0000256" key="2">
    <source>
        <dbReference type="ARBA" id="ARBA00022777"/>
    </source>
</evidence>
<dbReference type="PROSITE" id="PS50921">
    <property type="entry name" value="ANTAR"/>
    <property type="match status" value="1"/>
</dbReference>
<evidence type="ECO:0000256" key="1">
    <source>
        <dbReference type="ARBA" id="ARBA00022679"/>
    </source>
</evidence>
<dbReference type="SMART" id="SM01012">
    <property type="entry name" value="ANTAR"/>
    <property type="match status" value="1"/>
</dbReference>
<dbReference type="OrthoDB" id="3688893at2"/>
<name>A0A239DN06_9ACTN</name>
<evidence type="ECO:0000259" key="5">
    <source>
        <dbReference type="PROSITE" id="PS50921"/>
    </source>
</evidence>
<proteinExistence type="predicted"/>
<keyword evidence="3" id="KW-0805">Transcription regulation</keyword>
<dbReference type="SUPFAM" id="SSF55781">
    <property type="entry name" value="GAF domain-like"/>
    <property type="match status" value="1"/>
</dbReference>
<dbReference type="SMART" id="SM00065">
    <property type="entry name" value="GAF"/>
    <property type="match status" value="1"/>
</dbReference>
<dbReference type="InterPro" id="IPR029016">
    <property type="entry name" value="GAF-like_dom_sf"/>
</dbReference>
<protein>
    <submittedName>
        <fullName evidence="6">GAF domain-containing protein</fullName>
    </submittedName>
</protein>
<dbReference type="InterPro" id="IPR003018">
    <property type="entry name" value="GAF"/>
</dbReference>
<dbReference type="Proteomes" id="UP000198373">
    <property type="component" value="Unassembled WGS sequence"/>
</dbReference>
<evidence type="ECO:0000256" key="3">
    <source>
        <dbReference type="ARBA" id="ARBA00023015"/>
    </source>
</evidence>
<dbReference type="PIRSF" id="PIRSF036625">
    <property type="entry name" value="GAF_ANTAR"/>
    <property type="match status" value="1"/>
</dbReference>
<dbReference type="GO" id="GO:0016301">
    <property type="term" value="F:kinase activity"/>
    <property type="evidence" value="ECO:0007669"/>
    <property type="project" value="UniProtKB-KW"/>
</dbReference>
<dbReference type="InterPro" id="IPR036388">
    <property type="entry name" value="WH-like_DNA-bd_sf"/>
</dbReference>
<keyword evidence="7" id="KW-1185">Reference proteome</keyword>
<dbReference type="InterPro" id="IPR012074">
    <property type="entry name" value="GAF_ANTAR"/>
</dbReference>
<dbReference type="GO" id="GO:0003723">
    <property type="term" value="F:RNA binding"/>
    <property type="evidence" value="ECO:0007669"/>
    <property type="project" value="InterPro"/>
</dbReference>
<dbReference type="AlphaFoldDB" id="A0A239DN06"/>